<dbReference type="EMBL" id="QVEV01000029">
    <property type="protein sequence ID" value="RGC12551.1"/>
    <property type="molecule type" value="Genomic_DNA"/>
</dbReference>
<protein>
    <submittedName>
        <fullName evidence="1">Uncharacterized protein</fullName>
    </submittedName>
</protein>
<gene>
    <name evidence="1" type="ORF">DXA38_16385</name>
</gene>
<dbReference type="Proteomes" id="UP000260025">
    <property type="component" value="Unassembled WGS sequence"/>
</dbReference>
<organism evidence="1 2">
    <name type="scientific">Clostridium innocuum</name>
    <dbReference type="NCBI Taxonomy" id="1522"/>
    <lineage>
        <taxon>Bacteria</taxon>
        <taxon>Bacillati</taxon>
        <taxon>Bacillota</taxon>
        <taxon>Clostridia</taxon>
        <taxon>Eubacteriales</taxon>
        <taxon>Clostridiaceae</taxon>
        <taxon>Clostridium</taxon>
    </lineage>
</organism>
<evidence type="ECO:0000313" key="1">
    <source>
        <dbReference type="EMBL" id="RGC12551.1"/>
    </source>
</evidence>
<reference evidence="1 2" key="1">
    <citation type="submission" date="2018-08" db="EMBL/GenBank/DDBJ databases">
        <title>A genome reference for cultivated species of the human gut microbiota.</title>
        <authorList>
            <person name="Zou Y."/>
            <person name="Xue W."/>
            <person name="Luo G."/>
        </authorList>
    </citation>
    <scope>NUCLEOTIDE SEQUENCE [LARGE SCALE GENOMIC DNA]</scope>
    <source>
        <strain evidence="1 2">OF01-2LB</strain>
    </source>
</reference>
<name>A0A3E2VNZ9_CLOIN</name>
<evidence type="ECO:0000313" key="2">
    <source>
        <dbReference type="Proteomes" id="UP000260025"/>
    </source>
</evidence>
<dbReference type="AlphaFoldDB" id="A0A3E2VNZ9"/>
<proteinExistence type="predicted"/>
<accession>A0A3E2VNZ9</accession>
<sequence>MSMLSFPACTKSHAPKGYVKAVGQCDGSIAGVLIIGKRQWCTRRHGHRIGRCQDMLLVCAASLESWVLKRAALMAIYKK</sequence>
<comment type="caution">
    <text evidence="1">The sequence shown here is derived from an EMBL/GenBank/DDBJ whole genome shotgun (WGS) entry which is preliminary data.</text>
</comment>